<dbReference type="PANTHER" id="PTHR44216:SF3">
    <property type="entry name" value="PROTEIN O-MANNOSYL-TRANSFERASE TMTC2"/>
    <property type="match status" value="1"/>
</dbReference>
<sequence length="429" mass="49513">MRGNSHVRCGTGEKQEIVSNVYLSSFEKGFDIVSEEKIEYLCSKLHIERLQLPQLLQMEKQLAANQLSKLLFIENMIDLGNVKRGLQLLRQLNVDVPHLQATVEYLKGRALINKNHSTTAQSHFLKAIKLSNQQSLVITNIGAACYNQLAKIAYYENDFELALDLTDKGIGIFADDGDRQQLIYSLLVNKAIYLEKLDLLDRASTILQELWSKITEIRHVEVIINMYDVQATIYKKFKLFKKAISYAQEGFEIAHINKNSHRSVELLTNLGSTYLETQQYDQAETCFSTALSLKSKVKPKYLFLPIYSRLGQIYIELNKFDQAEKILETAIRDKTNQKNILRYTEALITLGDCFFKQKEYIKATQPYLKARNLASKHGLITQEHRILRNLCLCWRETNQQKYQEGLHRFFELDVQICKGGDNLLNEANK</sequence>
<dbReference type="STRING" id="112248.SAMN05444392_101228"/>
<dbReference type="RefSeq" id="WP_175552240.1">
    <property type="nucleotide sequence ID" value="NZ_FQVL01000001.1"/>
</dbReference>
<evidence type="ECO:0000313" key="2">
    <source>
        <dbReference type="EMBL" id="SHE37658.1"/>
    </source>
</evidence>
<keyword evidence="1" id="KW-0802">TPR repeat</keyword>
<dbReference type="GO" id="GO:0035269">
    <property type="term" value="P:protein O-linked glycosylation via mannose"/>
    <property type="evidence" value="ECO:0007669"/>
    <property type="project" value="TreeGrafter"/>
</dbReference>
<dbReference type="Pfam" id="PF13424">
    <property type="entry name" value="TPR_12"/>
    <property type="match status" value="1"/>
</dbReference>
<feature type="repeat" description="TPR" evidence="1">
    <location>
        <begin position="304"/>
        <end position="337"/>
    </location>
</feature>
<name>A0A1M4SZK1_9BACL</name>
<accession>A0A1M4SZK1</accession>
<dbReference type="AlphaFoldDB" id="A0A1M4SZK1"/>
<dbReference type="GO" id="GO:0000030">
    <property type="term" value="F:mannosyltransferase activity"/>
    <property type="evidence" value="ECO:0007669"/>
    <property type="project" value="TreeGrafter"/>
</dbReference>
<dbReference type="Gene3D" id="1.25.40.10">
    <property type="entry name" value="Tetratricopeptide repeat domain"/>
    <property type="match status" value="2"/>
</dbReference>
<dbReference type="SMART" id="SM00028">
    <property type="entry name" value="TPR"/>
    <property type="match status" value="6"/>
</dbReference>
<dbReference type="InterPro" id="IPR019734">
    <property type="entry name" value="TPR_rpt"/>
</dbReference>
<gene>
    <name evidence="2" type="ORF">SAMN05444392_101228</name>
</gene>
<dbReference type="PANTHER" id="PTHR44216">
    <property type="entry name" value="PROTEIN O-MANNOSYL-TRANSFERASE TMTC2"/>
    <property type="match status" value="1"/>
</dbReference>
<evidence type="ECO:0000256" key="1">
    <source>
        <dbReference type="PROSITE-ProRule" id="PRU00339"/>
    </source>
</evidence>
<reference evidence="2 3" key="1">
    <citation type="submission" date="2016-11" db="EMBL/GenBank/DDBJ databases">
        <authorList>
            <person name="Jaros S."/>
            <person name="Januszkiewicz K."/>
            <person name="Wedrychowicz H."/>
        </authorList>
    </citation>
    <scope>NUCLEOTIDE SEQUENCE [LARGE SCALE GENOMIC DNA]</scope>
    <source>
        <strain evidence="2 3">DSM 44666</strain>
    </source>
</reference>
<dbReference type="InterPro" id="IPR011990">
    <property type="entry name" value="TPR-like_helical_dom_sf"/>
</dbReference>
<protein>
    <submittedName>
        <fullName evidence="2">Tetratricopeptide repeat-containing protein</fullName>
    </submittedName>
</protein>
<keyword evidence="3" id="KW-1185">Reference proteome</keyword>
<proteinExistence type="predicted"/>
<dbReference type="Proteomes" id="UP000184476">
    <property type="component" value="Unassembled WGS sequence"/>
</dbReference>
<feature type="repeat" description="TPR" evidence="1">
    <location>
        <begin position="344"/>
        <end position="377"/>
    </location>
</feature>
<dbReference type="EMBL" id="FQVL01000001">
    <property type="protein sequence ID" value="SHE37658.1"/>
    <property type="molecule type" value="Genomic_DNA"/>
</dbReference>
<dbReference type="SUPFAM" id="SSF48452">
    <property type="entry name" value="TPR-like"/>
    <property type="match status" value="2"/>
</dbReference>
<dbReference type="PROSITE" id="PS50005">
    <property type="entry name" value="TPR"/>
    <property type="match status" value="3"/>
</dbReference>
<feature type="repeat" description="TPR" evidence="1">
    <location>
        <begin position="264"/>
        <end position="297"/>
    </location>
</feature>
<evidence type="ECO:0000313" key="3">
    <source>
        <dbReference type="Proteomes" id="UP000184476"/>
    </source>
</evidence>
<dbReference type="InterPro" id="IPR052384">
    <property type="entry name" value="TMTC_O-mannosyltransferase"/>
</dbReference>
<organism evidence="2 3">
    <name type="scientific">Seinonella peptonophila</name>
    <dbReference type="NCBI Taxonomy" id="112248"/>
    <lineage>
        <taxon>Bacteria</taxon>
        <taxon>Bacillati</taxon>
        <taxon>Bacillota</taxon>
        <taxon>Bacilli</taxon>
        <taxon>Bacillales</taxon>
        <taxon>Thermoactinomycetaceae</taxon>
        <taxon>Seinonella</taxon>
    </lineage>
</organism>